<dbReference type="GO" id="GO:0005634">
    <property type="term" value="C:nucleus"/>
    <property type="evidence" value="ECO:0007669"/>
    <property type="project" value="TreeGrafter"/>
</dbReference>
<keyword evidence="1" id="KW-0677">Repeat</keyword>
<evidence type="ECO:0000256" key="2">
    <source>
        <dbReference type="ARBA" id="ARBA00023122"/>
    </source>
</evidence>
<accession>A0A2U1QIL7</accession>
<comment type="caution">
    <text evidence="3">The sequence shown here is derived from an EMBL/GenBank/DDBJ whole genome shotgun (WGS) entry which is preliminary data.</text>
</comment>
<dbReference type="GO" id="GO:0005737">
    <property type="term" value="C:cytoplasm"/>
    <property type="evidence" value="ECO:0007669"/>
    <property type="project" value="TreeGrafter"/>
</dbReference>
<keyword evidence="2" id="KW-0129">CBS domain</keyword>
<dbReference type="OrthoDB" id="681454at2759"/>
<dbReference type="STRING" id="35608.A0A2U1QIL7"/>
<gene>
    <name evidence="3" type="ORF">CTI12_AA025380</name>
</gene>
<dbReference type="InterPro" id="IPR046342">
    <property type="entry name" value="CBS_dom_sf"/>
</dbReference>
<dbReference type="SUPFAM" id="SSF54631">
    <property type="entry name" value="CBS-domain pair"/>
    <property type="match status" value="1"/>
</dbReference>
<dbReference type="PANTHER" id="PTHR13780">
    <property type="entry name" value="AMP-ACTIVATED PROTEIN KINASE, GAMMA REGULATORY SUBUNIT"/>
    <property type="match status" value="1"/>
</dbReference>
<evidence type="ECO:0000313" key="3">
    <source>
        <dbReference type="EMBL" id="PWA97871.1"/>
    </source>
</evidence>
<dbReference type="InterPro" id="IPR050511">
    <property type="entry name" value="AMPK_gamma/SDS23_families"/>
</dbReference>
<evidence type="ECO:0000256" key="1">
    <source>
        <dbReference type="ARBA" id="ARBA00022737"/>
    </source>
</evidence>
<reference evidence="3 4" key="1">
    <citation type="journal article" date="2018" name="Mol. Plant">
        <title>The genome of Artemisia annua provides insight into the evolution of Asteraceae family and artemisinin biosynthesis.</title>
        <authorList>
            <person name="Shen Q."/>
            <person name="Zhang L."/>
            <person name="Liao Z."/>
            <person name="Wang S."/>
            <person name="Yan T."/>
            <person name="Shi P."/>
            <person name="Liu M."/>
            <person name="Fu X."/>
            <person name="Pan Q."/>
            <person name="Wang Y."/>
            <person name="Lv Z."/>
            <person name="Lu X."/>
            <person name="Zhang F."/>
            <person name="Jiang W."/>
            <person name="Ma Y."/>
            <person name="Chen M."/>
            <person name="Hao X."/>
            <person name="Li L."/>
            <person name="Tang Y."/>
            <person name="Lv G."/>
            <person name="Zhou Y."/>
            <person name="Sun X."/>
            <person name="Brodelius P.E."/>
            <person name="Rose J.K.C."/>
            <person name="Tang K."/>
        </authorList>
    </citation>
    <scope>NUCLEOTIDE SEQUENCE [LARGE SCALE GENOMIC DNA]</scope>
    <source>
        <strain evidence="4">cv. Huhao1</strain>
        <tissue evidence="3">Leaf</tissue>
    </source>
</reference>
<organism evidence="3 4">
    <name type="scientific">Artemisia annua</name>
    <name type="common">Sweet wormwood</name>
    <dbReference type="NCBI Taxonomy" id="35608"/>
    <lineage>
        <taxon>Eukaryota</taxon>
        <taxon>Viridiplantae</taxon>
        <taxon>Streptophyta</taxon>
        <taxon>Embryophyta</taxon>
        <taxon>Tracheophyta</taxon>
        <taxon>Spermatophyta</taxon>
        <taxon>Magnoliopsida</taxon>
        <taxon>eudicotyledons</taxon>
        <taxon>Gunneridae</taxon>
        <taxon>Pentapetalae</taxon>
        <taxon>asterids</taxon>
        <taxon>campanulids</taxon>
        <taxon>Asterales</taxon>
        <taxon>Asteraceae</taxon>
        <taxon>Asteroideae</taxon>
        <taxon>Anthemideae</taxon>
        <taxon>Artemisiinae</taxon>
        <taxon>Artemisia</taxon>
    </lineage>
</organism>
<dbReference type="Gene3D" id="3.10.580.10">
    <property type="entry name" value="CBS-domain"/>
    <property type="match status" value="1"/>
</dbReference>
<proteinExistence type="predicted"/>
<dbReference type="AlphaFoldDB" id="A0A2U1QIL7"/>
<dbReference type="EMBL" id="PKPP01000096">
    <property type="protein sequence ID" value="PWA97871.1"/>
    <property type="molecule type" value="Genomic_DNA"/>
</dbReference>
<name>A0A2U1QIL7_ARTAN</name>
<dbReference type="PANTHER" id="PTHR13780:SF135">
    <property type="entry name" value="CBS DOMAIN-CONTAINING PROTEIN"/>
    <property type="match status" value="1"/>
</dbReference>
<dbReference type="Proteomes" id="UP000245207">
    <property type="component" value="Unassembled WGS sequence"/>
</dbReference>
<evidence type="ECO:0008006" key="5">
    <source>
        <dbReference type="Google" id="ProtNLM"/>
    </source>
</evidence>
<protein>
    <recommendedName>
        <fullName evidence="5">CBS domain-containing protein</fullName>
    </recommendedName>
</protein>
<keyword evidence="4" id="KW-1185">Reference proteome</keyword>
<evidence type="ECO:0000313" key="4">
    <source>
        <dbReference type="Proteomes" id="UP000245207"/>
    </source>
</evidence>
<sequence>MDECKTPKRPRHSPTATSKYLRDCSTPKTEAHLACLGVVDMYDPHLECFLANSITLDHFPIYHVSQISDLCLGKPPLRSLPITATVSDAISALKKSGDTYVSIWSCCDTDVTICKCRCVGKICMVDVIVFLCNEKNLMNPLDALQTNVLEIVSKVQGQIKHLEPDSSLLDAIDCILEGAQNLVIPVYNHSKSNPSIKDQLTKTSLFTPTLHYIHDYCWLTQEDVVRFLLNSIGVFSSIPTFTIQALDIIDKRILTVHQDDPAVSTLPLISCSLMEQTSIGVVNKDNRLIGEISPFTLACCDETVAAAIMTLSAGDLMSYIDYTGPSDDLVQSVKMRLLEKNYNAMLDLMDEYYTNPLLTPSTSCSSEEDFWSSKNACVGRFYPGRRSEAIICHPWNSLMAVMVQMIALRVSYAWVVQQDYTLVGIVTFSEILKQFRSMAGSH</sequence>